<keyword evidence="1" id="KW-0547">Nucleotide-binding</keyword>
<dbReference type="GO" id="GO:0031683">
    <property type="term" value="F:G-protein beta/gamma-subunit complex binding"/>
    <property type="evidence" value="ECO:0007669"/>
    <property type="project" value="InterPro"/>
</dbReference>
<dbReference type="GO" id="GO:0005834">
    <property type="term" value="C:heterotrimeric G-protein complex"/>
    <property type="evidence" value="ECO:0007669"/>
    <property type="project" value="TreeGrafter"/>
</dbReference>
<dbReference type="GO" id="GO:0005525">
    <property type="term" value="F:GTP binding"/>
    <property type="evidence" value="ECO:0007669"/>
    <property type="project" value="UniProtKB-KW"/>
</dbReference>
<dbReference type="Proteomes" id="UP001432027">
    <property type="component" value="Unassembled WGS sequence"/>
</dbReference>
<dbReference type="Pfam" id="PF00503">
    <property type="entry name" value="G-alpha"/>
    <property type="match status" value="1"/>
</dbReference>
<dbReference type="GO" id="GO:0007188">
    <property type="term" value="P:adenylate cyclase-modulating G protein-coupled receptor signaling pathway"/>
    <property type="evidence" value="ECO:0007669"/>
    <property type="project" value="TreeGrafter"/>
</dbReference>
<dbReference type="GO" id="GO:0001664">
    <property type="term" value="F:G protein-coupled receptor binding"/>
    <property type="evidence" value="ECO:0007669"/>
    <property type="project" value="TreeGrafter"/>
</dbReference>
<dbReference type="GO" id="GO:0005737">
    <property type="term" value="C:cytoplasm"/>
    <property type="evidence" value="ECO:0007669"/>
    <property type="project" value="TreeGrafter"/>
</dbReference>
<reference evidence="5" key="1">
    <citation type="submission" date="2023-10" db="EMBL/GenBank/DDBJ databases">
        <title>Genome assembly of Pristionchus species.</title>
        <authorList>
            <person name="Yoshida K."/>
            <person name="Sommer R.J."/>
        </authorList>
    </citation>
    <scope>NUCLEOTIDE SEQUENCE</scope>
    <source>
        <strain evidence="5">RS0144</strain>
    </source>
</reference>
<gene>
    <name evidence="5" type="ORF">PENTCL1PPCAC_17449</name>
</gene>
<dbReference type="PROSITE" id="PS51882">
    <property type="entry name" value="G_ALPHA"/>
    <property type="match status" value="1"/>
</dbReference>
<dbReference type="InterPro" id="IPR011025">
    <property type="entry name" value="GproteinA_insert"/>
</dbReference>
<proteinExistence type="predicted"/>
<evidence type="ECO:0000313" key="6">
    <source>
        <dbReference type="Proteomes" id="UP001432027"/>
    </source>
</evidence>
<feature type="binding site" evidence="4">
    <location>
        <position position="37"/>
    </location>
    <ligand>
        <name>Mg(2+)</name>
        <dbReference type="ChEBI" id="CHEBI:18420"/>
    </ligand>
</feature>
<keyword evidence="3" id="KW-0807">Transducer</keyword>
<dbReference type="Gene3D" id="3.40.50.300">
    <property type="entry name" value="P-loop containing nucleotide triphosphate hydrolases"/>
    <property type="match status" value="1"/>
</dbReference>
<evidence type="ECO:0008006" key="7">
    <source>
        <dbReference type="Google" id="ProtNLM"/>
    </source>
</evidence>
<dbReference type="PRINTS" id="PR00318">
    <property type="entry name" value="GPROTEINA"/>
</dbReference>
<keyword evidence="4" id="KW-0479">Metal-binding</keyword>
<dbReference type="InterPro" id="IPR001019">
    <property type="entry name" value="Gprotein_alpha_su"/>
</dbReference>
<dbReference type="SUPFAM" id="SSF47895">
    <property type="entry name" value="Transducin (alpha subunit), insertion domain"/>
    <property type="match status" value="1"/>
</dbReference>
<keyword evidence="4" id="KW-0460">Magnesium</keyword>
<dbReference type="PANTHER" id="PTHR10218:SF116">
    <property type="entry name" value="G PROTEIN, ALPHA SUBUNIT"/>
    <property type="match status" value="1"/>
</dbReference>
<evidence type="ECO:0000256" key="2">
    <source>
        <dbReference type="ARBA" id="ARBA00023134"/>
    </source>
</evidence>
<sequence>MGSSTSSQRLRTAFAPRGRASEQRKILVLGCMGAGKTTLCRMLAKSASAPIPPFRLYKHTIENHLLEIFKVRPLRMSTENKSDSAQFEEDLAVLCAFRHREDLHMNAVSAMRKIFKSSLYSDLVKDKKKILDLPYNTHYMMLNAERILEVNYIPTEGDLTANYCQTVGINLQSIDVGVVRYELYELPGHHIFRRHWSDYYMNTNVVIFVIDLSDLCRAGFYPPSPPPPPLPSSL</sequence>
<dbReference type="GO" id="GO:0003924">
    <property type="term" value="F:GTPase activity"/>
    <property type="evidence" value="ECO:0007669"/>
    <property type="project" value="InterPro"/>
</dbReference>
<evidence type="ECO:0000256" key="4">
    <source>
        <dbReference type="PIRSR" id="PIRSR601019-2"/>
    </source>
</evidence>
<evidence type="ECO:0000313" key="5">
    <source>
        <dbReference type="EMBL" id="GMS95274.1"/>
    </source>
</evidence>
<keyword evidence="6" id="KW-1185">Reference proteome</keyword>
<dbReference type="AlphaFoldDB" id="A0AAV5TMJ7"/>
<dbReference type="SUPFAM" id="SSF52540">
    <property type="entry name" value="P-loop containing nucleoside triphosphate hydrolases"/>
    <property type="match status" value="1"/>
</dbReference>
<dbReference type="PANTHER" id="PTHR10218">
    <property type="entry name" value="GTP-BINDING PROTEIN ALPHA SUBUNIT"/>
    <property type="match status" value="1"/>
</dbReference>
<protein>
    <recommendedName>
        <fullName evidence="7">Deoxynucleoside kinase domain-containing protein</fullName>
    </recommendedName>
</protein>
<dbReference type="InterPro" id="IPR027417">
    <property type="entry name" value="P-loop_NTPase"/>
</dbReference>
<dbReference type="EMBL" id="BTSX01000004">
    <property type="protein sequence ID" value="GMS95274.1"/>
    <property type="molecule type" value="Genomic_DNA"/>
</dbReference>
<comment type="caution">
    <text evidence="5">The sequence shown here is derived from an EMBL/GenBank/DDBJ whole genome shotgun (WGS) entry which is preliminary data.</text>
</comment>
<keyword evidence="2" id="KW-0342">GTP-binding</keyword>
<evidence type="ECO:0000256" key="1">
    <source>
        <dbReference type="ARBA" id="ARBA00022741"/>
    </source>
</evidence>
<evidence type="ECO:0000256" key="3">
    <source>
        <dbReference type="ARBA" id="ARBA00023224"/>
    </source>
</evidence>
<name>A0AAV5TMJ7_9BILA</name>
<dbReference type="GO" id="GO:0046872">
    <property type="term" value="F:metal ion binding"/>
    <property type="evidence" value="ECO:0007669"/>
    <property type="project" value="UniProtKB-KW"/>
</dbReference>
<accession>A0AAV5TMJ7</accession>
<feature type="binding site" evidence="4">
    <location>
        <position position="166"/>
    </location>
    <ligand>
        <name>Mg(2+)</name>
        <dbReference type="ChEBI" id="CHEBI:18420"/>
    </ligand>
</feature>
<dbReference type="Gene3D" id="1.10.400.10">
    <property type="entry name" value="GI Alpha 1, domain 2-like"/>
    <property type="match status" value="1"/>
</dbReference>
<organism evidence="5 6">
    <name type="scientific">Pristionchus entomophagus</name>
    <dbReference type="NCBI Taxonomy" id="358040"/>
    <lineage>
        <taxon>Eukaryota</taxon>
        <taxon>Metazoa</taxon>
        <taxon>Ecdysozoa</taxon>
        <taxon>Nematoda</taxon>
        <taxon>Chromadorea</taxon>
        <taxon>Rhabditida</taxon>
        <taxon>Rhabditina</taxon>
        <taxon>Diplogasteromorpha</taxon>
        <taxon>Diplogasteroidea</taxon>
        <taxon>Neodiplogasteridae</taxon>
        <taxon>Pristionchus</taxon>
    </lineage>
</organism>